<gene>
    <name evidence="2" type="ORF">PAC_09226</name>
</gene>
<keyword evidence="1" id="KW-0732">Signal</keyword>
<accession>A0A1L7X2U3</accession>
<feature type="chain" id="PRO_5012182748" description="C2H2-type domain-containing protein" evidence="1">
    <location>
        <begin position="27"/>
        <end position="153"/>
    </location>
</feature>
<protein>
    <recommendedName>
        <fullName evidence="4">C2H2-type domain-containing protein</fullName>
    </recommendedName>
</protein>
<organism evidence="2 3">
    <name type="scientific">Phialocephala subalpina</name>
    <dbReference type="NCBI Taxonomy" id="576137"/>
    <lineage>
        <taxon>Eukaryota</taxon>
        <taxon>Fungi</taxon>
        <taxon>Dikarya</taxon>
        <taxon>Ascomycota</taxon>
        <taxon>Pezizomycotina</taxon>
        <taxon>Leotiomycetes</taxon>
        <taxon>Helotiales</taxon>
        <taxon>Mollisiaceae</taxon>
        <taxon>Phialocephala</taxon>
        <taxon>Phialocephala fortinii species complex</taxon>
    </lineage>
</organism>
<evidence type="ECO:0000313" key="3">
    <source>
        <dbReference type="Proteomes" id="UP000184330"/>
    </source>
</evidence>
<evidence type="ECO:0000256" key="1">
    <source>
        <dbReference type="SAM" id="SignalP"/>
    </source>
</evidence>
<name>A0A1L7X2U3_9HELO</name>
<sequence>MRGVTWYICWKFRIAVFFSFITQLERTNLRTCEIARNPTKTNTTTLRILTKPKSQSATMPFVDCIRCGYSFYSSSRDGVHSRYCAYCDKPSQTAVTKYVVQKKEDNAVTGFTRKDAQHIVDSVFSQPRTSDVSAREVTFEKGRFSVREEYERR</sequence>
<keyword evidence="3" id="KW-1185">Reference proteome</keyword>
<evidence type="ECO:0008006" key="4">
    <source>
        <dbReference type="Google" id="ProtNLM"/>
    </source>
</evidence>
<evidence type="ECO:0000313" key="2">
    <source>
        <dbReference type="EMBL" id="CZR59334.1"/>
    </source>
</evidence>
<dbReference type="AlphaFoldDB" id="A0A1L7X2U3"/>
<feature type="signal peptide" evidence="1">
    <location>
        <begin position="1"/>
        <end position="26"/>
    </location>
</feature>
<dbReference type="EMBL" id="FJOG01000013">
    <property type="protein sequence ID" value="CZR59334.1"/>
    <property type="molecule type" value="Genomic_DNA"/>
</dbReference>
<dbReference type="Proteomes" id="UP000184330">
    <property type="component" value="Unassembled WGS sequence"/>
</dbReference>
<reference evidence="2 3" key="1">
    <citation type="submission" date="2016-03" db="EMBL/GenBank/DDBJ databases">
        <authorList>
            <person name="Ploux O."/>
        </authorList>
    </citation>
    <scope>NUCLEOTIDE SEQUENCE [LARGE SCALE GENOMIC DNA]</scope>
    <source>
        <strain evidence="2 3">UAMH 11012</strain>
    </source>
</reference>
<proteinExistence type="predicted"/>